<evidence type="ECO:0000256" key="2">
    <source>
        <dbReference type="ARBA" id="ARBA00022741"/>
    </source>
</evidence>
<reference evidence="7" key="1">
    <citation type="submission" date="2019-03" db="EMBL/GenBank/DDBJ databases">
        <title>Lake Tanganyika Metagenome-Assembled Genomes (MAGs).</title>
        <authorList>
            <person name="Tran P."/>
        </authorList>
    </citation>
    <scope>NUCLEOTIDE SEQUENCE</scope>
    <source>
        <strain evidence="7">K_DeepCast_150m_m2_040</strain>
    </source>
</reference>
<comment type="caution">
    <text evidence="7">The sequence shown here is derived from an EMBL/GenBank/DDBJ whole genome shotgun (WGS) entry which is preliminary data.</text>
</comment>
<dbReference type="PANTHER" id="PTHR11922:SF2">
    <property type="entry name" value="GMP SYNTHASE [GLUTAMINE-HYDROLYZING]"/>
    <property type="match status" value="1"/>
</dbReference>
<dbReference type="Proteomes" id="UP000779900">
    <property type="component" value="Unassembled WGS sequence"/>
</dbReference>
<sequence length="207" mass="23455">MRTLVVNCYRDKAEEKIKGYVAQAERFSEAFEVPWGVLEPAYDLDIYSAVIFSGSQWLLSVEAPPAPLVEFVRDLNVPALGICFGHQLFARAFGTPVLPGDLIERNETIIITEPGPLFHHMGPEMEFLESHREYVVPEPIERAGWHVTARSASCPVEAMHHPTRPLYGVQFHPERSGVNGEQLFDNFYNQIVIPFVKGKYQHPHGRT</sequence>
<feature type="domain" description="Glutamine amidotransferase" evidence="6">
    <location>
        <begin position="68"/>
        <end position="189"/>
    </location>
</feature>
<evidence type="ECO:0000259" key="6">
    <source>
        <dbReference type="Pfam" id="PF00117"/>
    </source>
</evidence>
<proteinExistence type="predicted"/>
<gene>
    <name evidence="7" type="ORF">FJY68_01170</name>
</gene>
<evidence type="ECO:0000313" key="8">
    <source>
        <dbReference type="Proteomes" id="UP000779900"/>
    </source>
</evidence>
<dbReference type="PROSITE" id="PS51273">
    <property type="entry name" value="GATASE_TYPE_1"/>
    <property type="match status" value="1"/>
</dbReference>
<keyword evidence="1" id="KW-0436">Ligase</keyword>
<evidence type="ECO:0000256" key="5">
    <source>
        <dbReference type="ARBA" id="ARBA00022840"/>
    </source>
</evidence>
<evidence type="ECO:0000313" key="7">
    <source>
        <dbReference type="EMBL" id="MBM3330443.1"/>
    </source>
</evidence>
<dbReference type="Gene3D" id="3.40.50.880">
    <property type="match status" value="1"/>
</dbReference>
<dbReference type="GO" id="GO:0005829">
    <property type="term" value="C:cytosol"/>
    <property type="evidence" value="ECO:0007669"/>
    <property type="project" value="TreeGrafter"/>
</dbReference>
<keyword evidence="5" id="KW-0067">ATP-binding</keyword>
<name>A0A937XF35_UNCW3</name>
<dbReference type="SUPFAM" id="SSF52317">
    <property type="entry name" value="Class I glutamine amidotransferase-like"/>
    <property type="match status" value="1"/>
</dbReference>
<dbReference type="GO" id="GO:0005524">
    <property type="term" value="F:ATP binding"/>
    <property type="evidence" value="ECO:0007669"/>
    <property type="project" value="UniProtKB-KW"/>
</dbReference>
<keyword evidence="3" id="KW-0332">GMP biosynthesis</keyword>
<dbReference type="PANTHER" id="PTHR11922">
    <property type="entry name" value="GMP SYNTHASE-RELATED"/>
    <property type="match status" value="1"/>
</dbReference>
<accession>A0A937XF35</accession>
<organism evidence="7 8">
    <name type="scientific">candidate division WOR-3 bacterium</name>
    <dbReference type="NCBI Taxonomy" id="2052148"/>
    <lineage>
        <taxon>Bacteria</taxon>
        <taxon>Bacteria division WOR-3</taxon>
    </lineage>
</organism>
<evidence type="ECO:0000256" key="4">
    <source>
        <dbReference type="ARBA" id="ARBA00022755"/>
    </source>
</evidence>
<evidence type="ECO:0000256" key="1">
    <source>
        <dbReference type="ARBA" id="ARBA00022598"/>
    </source>
</evidence>
<protein>
    <recommendedName>
        <fullName evidence="6">Glutamine amidotransferase domain-containing protein</fullName>
    </recommendedName>
</protein>
<dbReference type="Pfam" id="PF00117">
    <property type="entry name" value="GATase"/>
    <property type="match status" value="1"/>
</dbReference>
<dbReference type="InterPro" id="IPR029062">
    <property type="entry name" value="Class_I_gatase-like"/>
</dbReference>
<keyword evidence="2" id="KW-0547">Nucleotide-binding</keyword>
<keyword evidence="4" id="KW-0658">Purine biosynthesis</keyword>
<evidence type="ECO:0000256" key="3">
    <source>
        <dbReference type="ARBA" id="ARBA00022749"/>
    </source>
</evidence>
<dbReference type="EMBL" id="VGIR01000003">
    <property type="protein sequence ID" value="MBM3330443.1"/>
    <property type="molecule type" value="Genomic_DNA"/>
</dbReference>
<dbReference type="InterPro" id="IPR017926">
    <property type="entry name" value="GATASE"/>
</dbReference>
<dbReference type="AlphaFoldDB" id="A0A937XF35"/>
<dbReference type="GO" id="GO:0003921">
    <property type="term" value="F:GMP synthase activity"/>
    <property type="evidence" value="ECO:0007669"/>
    <property type="project" value="TreeGrafter"/>
</dbReference>